<reference evidence="2" key="1">
    <citation type="journal article" date="2019" name="Int. J. Syst. Evol. Microbiol.">
        <title>The Global Catalogue of Microorganisms (GCM) 10K type strain sequencing project: providing services to taxonomists for standard genome sequencing and annotation.</title>
        <authorList>
            <consortium name="The Broad Institute Genomics Platform"/>
            <consortium name="The Broad Institute Genome Sequencing Center for Infectious Disease"/>
            <person name="Wu L."/>
            <person name="Ma J."/>
        </authorList>
    </citation>
    <scope>NUCLEOTIDE SEQUENCE [LARGE SCALE GENOMIC DNA]</scope>
    <source>
        <strain evidence="2">JCM 16014</strain>
    </source>
</reference>
<evidence type="ECO:0000313" key="2">
    <source>
        <dbReference type="Proteomes" id="UP001500751"/>
    </source>
</evidence>
<name>A0ABP5FT12_9ACTN</name>
<dbReference type="RefSeq" id="WP_344666532.1">
    <property type="nucleotide sequence ID" value="NZ_BAAAQN010000017.1"/>
</dbReference>
<dbReference type="EMBL" id="BAAAQN010000017">
    <property type="protein sequence ID" value="GAA2031005.1"/>
    <property type="molecule type" value="Genomic_DNA"/>
</dbReference>
<accession>A0ABP5FT12</accession>
<protein>
    <recommendedName>
        <fullName evidence="3">IrrE N-terminal-like domain-containing protein</fullName>
    </recommendedName>
</protein>
<evidence type="ECO:0000313" key="1">
    <source>
        <dbReference type="EMBL" id="GAA2031005.1"/>
    </source>
</evidence>
<dbReference type="Proteomes" id="UP001500751">
    <property type="component" value="Unassembled WGS sequence"/>
</dbReference>
<gene>
    <name evidence="1" type="ORF">GCM10009839_33590</name>
</gene>
<comment type="caution">
    <text evidence="1">The sequence shown here is derived from an EMBL/GenBank/DDBJ whole genome shotgun (WGS) entry which is preliminary data.</text>
</comment>
<keyword evidence="2" id="KW-1185">Reference proteome</keyword>
<sequence>MRDLKRLRRACEQRLDGLRIPRPFDLDTFMVSVQKQRGGRRIHIRPSPIPASEVSPYGMWVATHDDDFIVYEPETTPLHRAQIVLHEVGHMIFDHHSDEVVDPRILRVVFPDLDPAIVKLVLSRHDHHKREDEFEAEMFASVVLEKAGYEPDPALTEDGLMDRIGDALGHPMRRRERGI</sequence>
<organism evidence="1 2">
    <name type="scientific">Catenulispora yoronensis</name>
    <dbReference type="NCBI Taxonomy" id="450799"/>
    <lineage>
        <taxon>Bacteria</taxon>
        <taxon>Bacillati</taxon>
        <taxon>Actinomycetota</taxon>
        <taxon>Actinomycetes</taxon>
        <taxon>Catenulisporales</taxon>
        <taxon>Catenulisporaceae</taxon>
        <taxon>Catenulispora</taxon>
    </lineage>
</organism>
<evidence type="ECO:0008006" key="3">
    <source>
        <dbReference type="Google" id="ProtNLM"/>
    </source>
</evidence>
<proteinExistence type="predicted"/>